<sequence>MEDYKKTIVGPQVSLKEAIRVLEASDAAITLIADEAGRLLGTLTDGDIRRAMIRGVGLSDSVAEAMCTSPTSAPLGTEDDALKALVSGNIRHIPLLDKQGHIRGLRVRRELIRPNKKNNLVVLMVGGLGTRLRPLTNDCPKPLLPVGGRPILETIIKQFIEFGFSRFYLTVNFQGQQIKDYFGDGSNFGVQIGYVEEEQRLGTAGALSLLPETPTEPVVVMNGDLLTKANFHHLIEFINKYQAKAVMGVKEYDVQVPYGVVNLKEKDELQISGIDEKPVHRYFVNAGIYALSPEAISQIPKGEFYDMPTLFEAMLAKGEKALAFPIREYWTDIGQLDEYNRANEEFDQHFR</sequence>
<gene>
    <name evidence="3" type="ORF">A2527_11940</name>
</gene>
<dbReference type="Gene3D" id="3.90.550.10">
    <property type="entry name" value="Spore Coat Polysaccharide Biosynthesis Protein SpsA, Chain A"/>
    <property type="match status" value="1"/>
</dbReference>
<keyword evidence="1" id="KW-0129">CBS domain</keyword>
<dbReference type="CDD" id="cd06426">
    <property type="entry name" value="NTP_transferase_like_2"/>
    <property type="match status" value="1"/>
</dbReference>
<reference evidence="3 4" key="1">
    <citation type="journal article" date="2016" name="Nat. Commun.">
        <title>Thousands of microbial genomes shed light on interconnected biogeochemical processes in an aquifer system.</title>
        <authorList>
            <person name="Anantharaman K."/>
            <person name="Brown C.T."/>
            <person name="Hug L.A."/>
            <person name="Sharon I."/>
            <person name="Castelle C.J."/>
            <person name="Probst A.J."/>
            <person name="Thomas B.C."/>
            <person name="Singh A."/>
            <person name="Wilkins M.J."/>
            <person name="Karaoz U."/>
            <person name="Brodie E.L."/>
            <person name="Williams K.H."/>
            <person name="Hubbard S.S."/>
            <person name="Banfield J.F."/>
        </authorList>
    </citation>
    <scope>NUCLEOTIDE SEQUENCE [LARGE SCALE GENOMIC DNA]</scope>
</reference>
<dbReference type="InterPro" id="IPR046342">
    <property type="entry name" value="CBS_dom_sf"/>
</dbReference>
<dbReference type="InterPro" id="IPR000644">
    <property type="entry name" value="CBS_dom"/>
</dbReference>
<dbReference type="Gene3D" id="3.10.580.10">
    <property type="entry name" value="CBS-domain"/>
    <property type="match status" value="1"/>
</dbReference>
<dbReference type="InterPro" id="IPR050486">
    <property type="entry name" value="Mannose-1P_guanyltransferase"/>
</dbReference>
<dbReference type="InterPro" id="IPR029044">
    <property type="entry name" value="Nucleotide-diphossugar_trans"/>
</dbReference>
<dbReference type="Proteomes" id="UP000178449">
    <property type="component" value="Unassembled WGS sequence"/>
</dbReference>
<dbReference type="InterPro" id="IPR005835">
    <property type="entry name" value="NTP_transferase_dom"/>
</dbReference>
<feature type="domain" description="CBS" evidence="2">
    <location>
        <begin position="1"/>
        <end position="61"/>
    </location>
</feature>
<dbReference type="STRING" id="1817772.A2527_11940"/>
<dbReference type="Pfam" id="PF00483">
    <property type="entry name" value="NTP_transferase"/>
    <property type="match status" value="1"/>
</dbReference>
<proteinExistence type="predicted"/>
<comment type="caution">
    <text evidence="3">The sequence shown here is derived from an EMBL/GenBank/DDBJ whole genome shotgun (WGS) entry which is preliminary data.</text>
</comment>
<evidence type="ECO:0000256" key="1">
    <source>
        <dbReference type="PROSITE-ProRule" id="PRU00703"/>
    </source>
</evidence>
<accession>A0A1F6GD49</accession>
<dbReference type="SUPFAM" id="SSF54631">
    <property type="entry name" value="CBS-domain pair"/>
    <property type="match status" value="1"/>
</dbReference>
<evidence type="ECO:0000313" key="3">
    <source>
        <dbReference type="EMBL" id="OGG96028.1"/>
    </source>
</evidence>
<evidence type="ECO:0000313" key="4">
    <source>
        <dbReference type="Proteomes" id="UP000178449"/>
    </source>
</evidence>
<protein>
    <submittedName>
        <fullName evidence="3">Alcohol dehydrogenase</fullName>
    </submittedName>
</protein>
<dbReference type="Pfam" id="PF00571">
    <property type="entry name" value="CBS"/>
    <property type="match status" value="1"/>
</dbReference>
<evidence type="ECO:0000259" key="2">
    <source>
        <dbReference type="PROSITE" id="PS51371"/>
    </source>
</evidence>
<dbReference type="PANTHER" id="PTHR22572">
    <property type="entry name" value="SUGAR-1-PHOSPHATE GUANYL TRANSFERASE"/>
    <property type="match status" value="1"/>
</dbReference>
<dbReference type="PROSITE" id="PS51371">
    <property type="entry name" value="CBS"/>
    <property type="match status" value="1"/>
</dbReference>
<name>A0A1F6GD49_9PROT</name>
<dbReference type="AlphaFoldDB" id="A0A1F6GD49"/>
<dbReference type="SUPFAM" id="SSF53448">
    <property type="entry name" value="Nucleotide-diphospho-sugar transferases"/>
    <property type="match status" value="1"/>
</dbReference>
<organism evidence="3 4">
    <name type="scientific">Candidatus Lambdaproteobacteria bacterium RIFOXYD2_FULL_50_16</name>
    <dbReference type="NCBI Taxonomy" id="1817772"/>
    <lineage>
        <taxon>Bacteria</taxon>
        <taxon>Pseudomonadati</taxon>
        <taxon>Pseudomonadota</taxon>
        <taxon>Candidatus Lambdaproteobacteria</taxon>
    </lineage>
</organism>
<dbReference type="EMBL" id="MFNE01000019">
    <property type="protein sequence ID" value="OGG96028.1"/>
    <property type="molecule type" value="Genomic_DNA"/>
</dbReference>